<gene>
    <name evidence="2" type="ORF">OOU_Y34scaffold00869g2</name>
</gene>
<feature type="transmembrane region" description="Helical" evidence="1">
    <location>
        <begin position="15"/>
        <end position="37"/>
    </location>
</feature>
<name>A0AA97PGL4_PYRO3</name>
<keyword evidence="1" id="KW-0472">Membrane</keyword>
<dbReference type="EMBL" id="JH793783">
    <property type="protein sequence ID" value="ELQ33832.1"/>
    <property type="molecule type" value="Genomic_DNA"/>
</dbReference>
<organism evidence="2">
    <name type="scientific">Pyricularia oryzae (strain Y34)</name>
    <name type="common">Rice blast fungus</name>
    <name type="synonym">Magnaporthe oryzae</name>
    <dbReference type="NCBI Taxonomy" id="1143189"/>
    <lineage>
        <taxon>Eukaryota</taxon>
        <taxon>Fungi</taxon>
        <taxon>Dikarya</taxon>
        <taxon>Ascomycota</taxon>
        <taxon>Pezizomycotina</taxon>
        <taxon>Sordariomycetes</taxon>
        <taxon>Sordariomycetidae</taxon>
        <taxon>Magnaporthales</taxon>
        <taxon>Pyriculariaceae</taxon>
        <taxon>Pyricularia</taxon>
    </lineage>
</organism>
<reference evidence="2" key="1">
    <citation type="journal article" date="2012" name="PLoS Genet.">
        <title>Comparative analysis of the genomes of two field isolates of the rice blast fungus Magnaporthe oryzae.</title>
        <authorList>
            <person name="Xue M."/>
            <person name="Yang J."/>
            <person name="Li Z."/>
            <person name="Hu S."/>
            <person name="Yao N."/>
            <person name="Dean R.A."/>
            <person name="Zhao W."/>
            <person name="Shen M."/>
            <person name="Zhang H."/>
            <person name="Li C."/>
            <person name="Liu L."/>
            <person name="Cao L."/>
            <person name="Xu X."/>
            <person name="Xing Y."/>
            <person name="Hsiang T."/>
            <person name="Zhang Z."/>
            <person name="Xu J.R."/>
            <person name="Peng Y.L."/>
        </authorList>
    </citation>
    <scope>NUCLEOTIDE SEQUENCE</scope>
    <source>
        <strain evidence="2">Y34</strain>
    </source>
</reference>
<dbReference type="Proteomes" id="UP000011086">
    <property type="component" value="Unassembled WGS sequence"/>
</dbReference>
<keyword evidence="1" id="KW-0812">Transmembrane</keyword>
<keyword evidence="1" id="KW-1133">Transmembrane helix</keyword>
<protein>
    <submittedName>
        <fullName evidence="2">Uncharacterized protein</fullName>
    </submittedName>
</protein>
<sequence length="141" mass="15648">MSASTGTDSGLSAEVVVGIVAIVVALPTAILVVFQIIQRTRRARERAPIQSATADVPPPATLRIDHSYRRFIYATFEETWVVGDMHAHPSRERDFIPLNRFFDASQGSDTPPPPPAPHVAADTWFDELDARYWGNKPYGMK</sequence>
<proteinExistence type="predicted"/>
<evidence type="ECO:0000313" key="2">
    <source>
        <dbReference type="EMBL" id="ELQ33832.1"/>
    </source>
</evidence>
<accession>A0AA97PGL4</accession>
<dbReference type="AlphaFoldDB" id="A0AA97PGL4"/>
<evidence type="ECO:0000256" key="1">
    <source>
        <dbReference type="SAM" id="Phobius"/>
    </source>
</evidence>